<comment type="caution">
    <text evidence="1">The sequence shown here is derived from an EMBL/GenBank/DDBJ whole genome shotgun (WGS) entry which is preliminary data.</text>
</comment>
<gene>
    <name evidence="1" type="ORF">POCULU_LOCUS11195</name>
</gene>
<feature type="non-terminal residue" evidence="1">
    <location>
        <position position="124"/>
    </location>
</feature>
<reference evidence="1" key="1">
    <citation type="submission" date="2021-06" db="EMBL/GenBank/DDBJ databases">
        <authorList>
            <person name="Kallberg Y."/>
            <person name="Tangrot J."/>
            <person name="Rosling A."/>
        </authorList>
    </citation>
    <scope>NUCLEOTIDE SEQUENCE</scope>
    <source>
        <strain evidence="1">IA702</strain>
    </source>
</reference>
<proteinExistence type="predicted"/>
<dbReference type="EMBL" id="CAJVPJ010007377">
    <property type="protein sequence ID" value="CAG8675228.1"/>
    <property type="molecule type" value="Genomic_DNA"/>
</dbReference>
<dbReference type="Proteomes" id="UP000789572">
    <property type="component" value="Unassembled WGS sequence"/>
</dbReference>
<sequence>FTKIKEEILEDKKKRLLKASWRINEPNVLVLEVLPKPLSYDKRKKDWVLIKAVDEEKHWHEVKQTEIARSTLSKCKGCKLNQNQTALGCERWIDEIKVQEEISDYIRKHKQQILELDQEMINSL</sequence>
<accession>A0A9N9EKD7</accession>
<organism evidence="1 2">
    <name type="scientific">Paraglomus occultum</name>
    <dbReference type="NCBI Taxonomy" id="144539"/>
    <lineage>
        <taxon>Eukaryota</taxon>
        <taxon>Fungi</taxon>
        <taxon>Fungi incertae sedis</taxon>
        <taxon>Mucoromycota</taxon>
        <taxon>Glomeromycotina</taxon>
        <taxon>Glomeromycetes</taxon>
        <taxon>Paraglomerales</taxon>
        <taxon>Paraglomeraceae</taxon>
        <taxon>Paraglomus</taxon>
    </lineage>
</organism>
<keyword evidence="2" id="KW-1185">Reference proteome</keyword>
<evidence type="ECO:0000313" key="1">
    <source>
        <dbReference type="EMBL" id="CAG8675228.1"/>
    </source>
</evidence>
<dbReference type="AlphaFoldDB" id="A0A9N9EKD7"/>
<protein>
    <submittedName>
        <fullName evidence="1">3580_t:CDS:1</fullName>
    </submittedName>
</protein>
<name>A0A9N9EKD7_9GLOM</name>
<evidence type="ECO:0000313" key="2">
    <source>
        <dbReference type="Proteomes" id="UP000789572"/>
    </source>
</evidence>